<accession>F0JIM5</accession>
<dbReference type="Proteomes" id="UP000007845">
    <property type="component" value="Chromosome"/>
</dbReference>
<reference evidence="1 2" key="1">
    <citation type="journal article" date="2011" name="J. Bacteriol.">
        <title>Genome sequence of the mercury-methylating strain Desulfovibrio desulfuricans ND132.</title>
        <authorList>
            <person name="Brown S.D."/>
            <person name="Gilmour C.C."/>
            <person name="Kucken A.M."/>
            <person name="Wall J.D."/>
            <person name="Elias D.A."/>
            <person name="Brandt C.C."/>
            <person name="Podar M."/>
            <person name="Chertkov O."/>
            <person name="Held B."/>
            <person name="Bruce D.C."/>
            <person name="Detter J.C."/>
            <person name="Tapia R."/>
            <person name="Han C.S."/>
            <person name="Goodwin L.A."/>
            <person name="Cheng J.F."/>
            <person name="Pitluck S."/>
            <person name="Woyke T."/>
            <person name="Mikhailova N."/>
            <person name="Ivanova N.N."/>
            <person name="Han J."/>
            <person name="Lucas S."/>
            <person name="Lapidus A.L."/>
            <person name="Land M.L."/>
            <person name="Hauser L.J."/>
            <person name="Palumbo A.V."/>
        </authorList>
    </citation>
    <scope>NUCLEOTIDE SEQUENCE [LARGE SCALE GENOMIC DNA]</scope>
    <source>
        <strain evidence="1 2">ND132</strain>
    </source>
</reference>
<dbReference type="OrthoDB" id="7058586at2"/>
<gene>
    <name evidence="1" type="ORF">DND132_2255</name>
</gene>
<organism evidence="1 2">
    <name type="scientific">Pseudodesulfovibrio mercurii</name>
    <dbReference type="NCBI Taxonomy" id="641491"/>
    <lineage>
        <taxon>Bacteria</taxon>
        <taxon>Pseudomonadati</taxon>
        <taxon>Thermodesulfobacteriota</taxon>
        <taxon>Desulfovibrionia</taxon>
        <taxon>Desulfovibrionales</taxon>
        <taxon>Desulfovibrionaceae</taxon>
    </lineage>
</organism>
<dbReference type="HOGENOM" id="CLU_116730_1_1_7"/>
<evidence type="ECO:0000313" key="2">
    <source>
        <dbReference type="Proteomes" id="UP000007845"/>
    </source>
</evidence>
<dbReference type="AlphaFoldDB" id="F0JIM5"/>
<dbReference type="eggNOG" id="ENOG50331AP">
    <property type="taxonomic scope" value="Bacteria"/>
</dbReference>
<name>F0JIM5_9BACT</name>
<evidence type="ECO:0008006" key="3">
    <source>
        <dbReference type="Google" id="ProtNLM"/>
    </source>
</evidence>
<keyword evidence="2" id="KW-1185">Reference proteome</keyword>
<protein>
    <recommendedName>
        <fullName evidence="3">DUF2867 domain-containing protein</fullName>
    </recommendedName>
</protein>
<dbReference type="EMBL" id="CP003220">
    <property type="protein sequence ID" value="EGB15459.1"/>
    <property type="molecule type" value="Genomic_DNA"/>
</dbReference>
<sequence length="173" mass="19106">MDRRDLERLSGMAGLLDGADHVDVHTMDGRGTVLGLAAGLLSYRPAWMAWLWRVRVALLRTLGQGERAVPDRAVLTAETLPRAPGDRAGIFTVVRTDGETYWIGEGKESHLDAAVAVCGESLSEGPDGRSRFRVVTVVRYRNRAGAVYFNLIRPFHHLVVHAAMRSFLGRERG</sequence>
<evidence type="ECO:0000313" key="1">
    <source>
        <dbReference type="EMBL" id="EGB15459.1"/>
    </source>
</evidence>
<dbReference type="KEGG" id="ddn:DND132_2255"/>
<dbReference type="RefSeq" id="WP_014322885.1">
    <property type="nucleotide sequence ID" value="NC_016803.1"/>
</dbReference>
<dbReference type="Pfam" id="PF11066">
    <property type="entry name" value="DUF2867"/>
    <property type="match status" value="1"/>
</dbReference>
<proteinExistence type="predicted"/>
<dbReference type="InterPro" id="IPR021295">
    <property type="entry name" value="DUF2867"/>
</dbReference>
<dbReference type="STRING" id="641491.DND132_2255"/>